<name>A0A1X2H1S6_SYNRA</name>
<accession>A0A1X2H1S6</accession>
<sequence>MTYKEFTRDLGLLVSEPIENLWLWAMMDKNEDGKRKKKEMRACSLLTMEETDDSVMEHVYRQNEGNDDELFIYLQKRDTNTQLENDDMLIFIKHYIKQSITGNFFINYGSALVKKDQTIRASLRLLTGKEVQDSQNIPVYKETYHSGKLLDLSRTYYEQNISSGDILYVDFLSQEM</sequence>
<evidence type="ECO:0000259" key="2">
    <source>
        <dbReference type="Pfam" id="PF12436"/>
    </source>
</evidence>
<proteinExistence type="predicted"/>
<dbReference type="GO" id="GO:0140096">
    <property type="term" value="F:catalytic activity, acting on a protein"/>
    <property type="evidence" value="ECO:0007669"/>
    <property type="project" value="UniProtKB-ARBA"/>
</dbReference>
<dbReference type="Pfam" id="PF12436">
    <property type="entry name" value="USP7_ICP0_bdg"/>
    <property type="match status" value="1"/>
</dbReference>
<evidence type="ECO:0000313" key="4">
    <source>
        <dbReference type="Proteomes" id="UP000242180"/>
    </source>
</evidence>
<protein>
    <recommendedName>
        <fullName evidence="2">Ubiquitin carboxyl-terminal hydrolase 7 ICP0-binding domain-containing protein</fullName>
    </recommendedName>
</protein>
<dbReference type="Proteomes" id="UP000242180">
    <property type="component" value="Unassembled WGS sequence"/>
</dbReference>
<dbReference type="InParanoid" id="A0A1X2H1S6"/>
<dbReference type="AlphaFoldDB" id="A0A1X2H1S6"/>
<gene>
    <name evidence="3" type="ORF">BCR43DRAFT_106710</name>
</gene>
<organism evidence="3 4">
    <name type="scientific">Syncephalastrum racemosum</name>
    <name type="common">Filamentous fungus</name>
    <dbReference type="NCBI Taxonomy" id="13706"/>
    <lineage>
        <taxon>Eukaryota</taxon>
        <taxon>Fungi</taxon>
        <taxon>Fungi incertae sedis</taxon>
        <taxon>Mucoromycota</taxon>
        <taxon>Mucoromycotina</taxon>
        <taxon>Mucoromycetes</taxon>
        <taxon>Mucorales</taxon>
        <taxon>Syncephalastraceae</taxon>
        <taxon>Syncephalastrum</taxon>
    </lineage>
</organism>
<evidence type="ECO:0000256" key="1">
    <source>
        <dbReference type="ARBA" id="ARBA00022786"/>
    </source>
</evidence>
<dbReference type="EMBL" id="MCGN01000011">
    <property type="protein sequence ID" value="ORY91375.1"/>
    <property type="molecule type" value="Genomic_DNA"/>
</dbReference>
<keyword evidence="4" id="KW-1185">Reference proteome</keyword>
<dbReference type="InterPro" id="IPR024729">
    <property type="entry name" value="USP7_ICP0-binding_dom"/>
</dbReference>
<feature type="domain" description="Ubiquitin carboxyl-terminal hydrolase 7 ICP0-binding" evidence="2">
    <location>
        <begin position="34"/>
        <end position="169"/>
    </location>
</feature>
<keyword evidence="1" id="KW-0833">Ubl conjugation pathway</keyword>
<evidence type="ECO:0000313" key="3">
    <source>
        <dbReference type="EMBL" id="ORY91375.1"/>
    </source>
</evidence>
<comment type="caution">
    <text evidence="3">The sequence shown here is derived from an EMBL/GenBank/DDBJ whole genome shotgun (WGS) entry which is preliminary data.</text>
</comment>
<reference evidence="3 4" key="1">
    <citation type="submission" date="2016-07" db="EMBL/GenBank/DDBJ databases">
        <title>Pervasive Adenine N6-methylation of Active Genes in Fungi.</title>
        <authorList>
            <consortium name="DOE Joint Genome Institute"/>
            <person name="Mondo S.J."/>
            <person name="Dannebaum R.O."/>
            <person name="Kuo R.C."/>
            <person name="Labutti K."/>
            <person name="Haridas S."/>
            <person name="Kuo A."/>
            <person name="Salamov A."/>
            <person name="Ahrendt S.R."/>
            <person name="Lipzen A."/>
            <person name="Sullivan W."/>
            <person name="Andreopoulos W.B."/>
            <person name="Clum A."/>
            <person name="Lindquist E."/>
            <person name="Daum C."/>
            <person name="Ramamoorthy G.K."/>
            <person name="Gryganskyi A."/>
            <person name="Culley D."/>
            <person name="Magnuson J.K."/>
            <person name="James T.Y."/>
            <person name="O'Malley M.A."/>
            <person name="Stajich J.E."/>
            <person name="Spatafora J.W."/>
            <person name="Visel A."/>
            <person name="Grigoriev I.V."/>
        </authorList>
    </citation>
    <scope>NUCLEOTIDE SEQUENCE [LARGE SCALE GENOMIC DNA]</scope>
    <source>
        <strain evidence="3 4">NRRL 2496</strain>
    </source>
</reference>